<evidence type="ECO:0000256" key="1">
    <source>
        <dbReference type="ARBA" id="ARBA00023186"/>
    </source>
</evidence>
<proteinExistence type="predicted"/>
<dbReference type="eggNOG" id="COG2214">
    <property type="taxonomic scope" value="Bacteria"/>
</dbReference>
<accession>A0A078LSA4</accession>
<dbReference type="InterPro" id="IPR001623">
    <property type="entry name" value="DnaJ_domain"/>
</dbReference>
<protein>
    <submittedName>
        <fullName evidence="3">Heat shock protein DnaJ domain-containing protein</fullName>
    </submittedName>
</protein>
<dbReference type="Pfam" id="PF12339">
    <property type="entry name" value="DNAJ_related"/>
    <property type="match status" value="1"/>
</dbReference>
<keyword evidence="1" id="KW-0143">Chaperone</keyword>
<dbReference type="HOGENOM" id="CLU_103241_0_0_6"/>
<reference evidence="3 4" key="1">
    <citation type="submission" date="2014-07" db="EMBL/GenBank/DDBJ databases">
        <authorList>
            <person name="Urmite Genomes Urmite Genomes"/>
        </authorList>
    </citation>
    <scope>NUCLEOTIDE SEQUENCE [LARGE SCALE GENOMIC DNA]</scope>
    <source>
        <strain evidence="3 4">20_BN</strain>
    </source>
</reference>
<dbReference type="RefSeq" id="WP_037022108.1">
    <property type="nucleotide sequence ID" value="NZ_CCSF01000001.1"/>
</dbReference>
<feature type="domain" description="J" evidence="2">
    <location>
        <begin position="153"/>
        <end position="209"/>
    </location>
</feature>
<dbReference type="AlphaFoldDB" id="A0A078LSA4"/>
<keyword evidence="4" id="KW-1185">Reference proteome</keyword>
<organism evidence="3 4">
    <name type="scientific">Pseudomonas saudiphocaensis</name>
    <dbReference type="NCBI Taxonomy" id="1499686"/>
    <lineage>
        <taxon>Bacteria</taxon>
        <taxon>Pseudomonadati</taxon>
        <taxon>Pseudomonadota</taxon>
        <taxon>Gammaproteobacteria</taxon>
        <taxon>Pseudomonadales</taxon>
        <taxon>Pseudomonadaceae</taxon>
        <taxon>Pseudomonas</taxon>
    </lineage>
</organism>
<evidence type="ECO:0000259" key="2">
    <source>
        <dbReference type="PROSITE" id="PS50076"/>
    </source>
</evidence>
<dbReference type="PROSITE" id="PS50076">
    <property type="entry name" value="DNAJ_2"/>
    <property type="match status" value="1"/>
</dbReference>
<dbReference type="InterPro" id="IPR036869">
    <property type="entry name" value="J_dom_sf"/>
</dbReference>
<evidence type="ECO:0000313" key="4">
    <source>
        <dbReference type="Proteomes" id="UP000053902"/>
    </source>
</evidence>
<dbReference type="OrthoDB" id="581986at2"/>
<dbReference type="Proteomes" id="UP000053902">
    <property type="component" value="Unassembled WGS sequence"/>
</dbReference>
<keyword evidence="3" id="KW-0346">Stress response</keyword>
<dbReference type="InterPro" id="IPR021059">
    <property type="entry name" value="DnaJ-related_N"/>
</dbReference>
<name>A0A078LSA4_9PSED</name>
<gene>
    <name evidence="3" type="ORF">BN1079_00524</name>
</gene>
<dbReference type="STRING" id="1499686.BN1079_00524"/>
<evidence type="ECO:0000313" key="3">
    <source>
        <dbReference type="EMBL" id="CDZ93237.1"/>
    </source>
</evidence>
<dbReference type="SMART" id="SM00271">
    <property type="entry name" value="DnaJ"/>
    <property type="match status" value="1"/>
</dbReference>
<dbReference type="SUPFAM" id="SSF46565">
    <property type="entry name" value="Chaperone J-domain"/>
    <property type="match status" value="1"/>
</dbReference>
<sequence length="209" mass="24751">MNNEFALEMDLAEQILLLLREQPDGCSEYQLIQQLKARHSTHIPNLPLHDKLVLFRTHFLVFNALYHLRDRLWQQNSHCLQISPLCVRLLPYVAATSEVSEPDPLRAYYLDMDNLRDTDEQEVERLLASFWSRMRGDYQGEPQEFWSPDQKRAALELFELDQDESSLNLPIIKRRYRQLVSIHHPDRGGSTTRIQSINLAMEILQRYYQ</sequence>
<dbReference type="EMBL" id="CCSF01000001">
    <property type="protein sequence ID" value="CDZ93237.1"/>
    <property type="molecule type" value="Genomic_DNA"/>
</dbReference>
<dbReference type="Gene3D" id="1.10.287.110">
    <property type="entry name" value="DnaJ domain"/>
    <property type="match status" value="1"/>
</dbReference>